<dbReference type="InterPro" id="IPR027266">
    <property type="entry name" value="TrmE/GcvT-like"/>
</dbReference>
<evidence type="ECO:0000259" key="1">
    <source>
        <dbReference type="Pfam" id="PF01571"/>
    </source>
</evidence>
<dbReference type="AlphaFoldDB" id="A0A448WNT0"/>
<dbReference type="InterPro" id="IPR006222">
    <property type="entry name" value="GCVT_N"/>
</dbReference>
<dbReference type="GO" id="GO:0005739">
    <property type="term" value="C:mitochondrion"/>
    <property type="evidence" value="ECO:0007669"/>
    <property type="project" value="TreeGrafter"/>
</dbReference>
<proteinExistence type="predicted"/>
<dbReference type="OrthoDB" id="10263536at2759"/>
<dbReference type="Gene3D" id="4.10.1250.10">
    <property type="entry name" value="Aminomethyltransferase fragment"/>
    <property type="match status" value="1"/>
</dbReference>
<sequence length="226" mass="24676">MAKYVLKSGLSKDNADRIDSTRFMQTLSVDSLFGLSTRENPGFRVTRCGYTGEDGFEISLPAPLASELAERILVAGDVRLIGLAARDTLRLEAGLCLYGKELDEQLTPVEAGLTWTIGKRRRSPNSTNKFPGFEKIISQINGSGLTRRRVGLIHSGGPSARCNPNIRNVDVKTGSGDLNQESFERYGENSPLVMSLEPWIFTGVSKPSYIALGFSNLADSIRTMNA</sequence>
<dbReference type="Gene3D" id="3.30.1360.120">
    <property type="entry name" value="Probable tRNA modification gtpase trme, domain 1"/>
    <property type="match status" value="1"/>
</dbReference>
<dbReference type="InterPro" id="IPR028896">
    <property type="entry name" value="GcvT/YgfZ/DmdA"/>
</dbReference>
<dbReference type="Proteomes" id="UP000784294">
    <property type="component" value="Unassembled WGS sequence"/>
</dbReference>
<name>A0A448WNT0_9PLAT</name>
<accession>A0A448WNT0</accession>
<evidence type="ECO:0000313" key="3">
    <source>
        <dbReference type="Proteomes" id="UP000784294"/>
    </source>
</evidence>
<protein>
    <recommendedName>
        <fullName evidence="1">GCVT N-terminal domain-containing protein</fullName>
    </recommendedName>
</protein>
<organism evidence="2 3">
    <name type="scientific">Protopolystoma xenopodis</name>
    <dbReference type="NCBI Taxonomy" id="117903"/>
    <lineage>
        <taxon>Eukaryota</taxon>
        <taxon>Metazoa</taxon>
        <taxon>Spiralia</taxon>
        <taxon>Lophotrochozoa</taxon>
        <taxon>Platyhelminthes</taxon>
        <taxon>Monogenea</taxon>
        <taxon>Polyopisthocotylea</taxon>
        <taxon>Polystomatidea</taxon>
        <taxon>Polystomatidae</taxon>
        <taxon>Protopolystoma</taxon>
    </lineage>
</organism>
<feature type="domain" description="GCVT N-terminal" evidence="1">
    <location>
        <begin position="43"/>
        <end position="119"/>
    </location>
</feature>
<comment type="caution">
    <text evidence="2">The sequence shown here is derived from an EMBL/GenBank/DDBJ whole genome shotgun (WGS) entry which is preliminary data.</text>
</comment>
<dbReference type="PANTHER" id="PTHR43757">
    <property type="entry name" value="AMINOMETHYLTRANSFERASE"/>
    <property type="match status" value="1"/>
</dbReference>
<dbReference type="SUPFAM" id="SSF103025">
    <property type="entry name" value="Folate-binding domain"/>
    <property type="match status" value="1"/>
</dbReference>
<reference evidence="2" key="1">
    <citation type="submission" date="2018-11" db="EMBL/GenBank/DDBJ databases">
        <authorList>
            <consortium name="Pathogen Informatics"/>
        </authorList>
    </citation>
    <scope>NUCLEOTIDE SEQUENCE</scope>
</reference>
<dbReference type="EMBL" id="CAAALY010028531">
    <property type="protein sequence ID" value="VEL16463.1"/>
    <property type="molecule type" value="Genomic_DNA"/>
</dbReference>
<keyword evidence="3" id="KW-1185">Reference proteome</keyword>
<dbReference type="Pfam" id="PF01571">
    <property type="entry name" value="GCV_T"/>
    <property type="match status" value="1"/>
</dbReference>
<evidence type="ECO:0000313" key="2">
    <source>
        <dbReference type="EMBL" id="VEL16463.1"/>
    </source>
</evidence>
<gene>
    <name evidence="2" type="ORF">PXEA_LOCUS9903</name>
</gene>
<dbReference type="PANTHER" id="PTHR43757:SF2">
    <property type="entry name" value="AMINOMETHYLTRANSFERASE, MITOCHONDRIAL"/>
    <property type="match status" value="1"/>
</dbReference>